<accession>A0A2C5X6E5</accession>
<dbReference type="PANTHER" id="PTHR10556">
    <property type="entry name" value="3-OXO-5-ALPHA-STEROID 4-DEHYDROGENASE"/>
    <property type="match status" value="1"/>
</dbReference>
<dbReference type="STRING" id="1035309.A0A2C5X6E5"/>
<dbReference type="GO" id="GO:0008202">
    <property type="term" value="P:steroid metabolic process"/>
    <property type="evidence" value="ECO:0007669"/>
    <property type="project" value="InterPro"/>
</dbReference>
<keyword evidence="4 6" id="KW-1133">Transmembrane helix</keyword>
<evidence type="ECO:0000256" key="2">
    <source>
        <dbReference type="ARBA" id="ARBA00007742"/>
    </source>
</evidence>
<reference evidence="8 9" key="1">
    <citation type="journal article" date="2013" name="Fungal Biol.">
        <title>Analysis of microsatellite markers in the genome of the plant pathogen Ceratocystis fimbriata.</title>
        <authorList>
            <person name="Simpson M.C."/>
            <person name="Wilken P.M."/>
            <person name="Coetzee M.P."/>
            <person name="Wingfield M.J."/>
            <person name="Wingfield B.D."/>
        </authorList>
    </citation>
    <scope>NUCLEOTIDE SEQUENCE [LARGE SCALE GENOMIC DNA]</scope>
    <source>
        <strain evidence="8 9">CBS 114723</strain>
    </source>
</reference>
<comment type="caution">
    <text evidence="8">The sequence shown here is derived from an EMBL/GenBank/DDBJ whole genome shotgun (WGS) entry which is preliminary data.</text>
</comment>
<dbReference type="PIRSF" id="PIRSF015596">
    <property type="entry name" value="5_alpha-SR2"/>
    <property type="match status" value="1"/>
</dbReference>
<evidence type="ECO:0000256" key="5">
    <source>
        <dbReference type="ARBA" id="ARBA00023136"/>
    </source>
</evidence>
<dbReference type="GO" id="GO:0003865">
    <property type="term" value="F:3-oxo-5-alpha-steroid 4-dehydrogenase activity"/>
    <property type="evidence" value="ECO:0007669"/>
    <property type="project" value="InterPro"/>
</dbReference>
<dbReference type="GO" id="GO:0016020">
    <property type="term" value="C:membrane"/>
    <property type="evidence" value="ECO:0007669"/>
    <property type="project" value="UniProtKB-SubCell"/>
</dbReference>
<dbReference type="OrthoDB" id="5788137at2759"/>
<keyword evidence="5 6" id="KW-0472">Membrane</keyword>
<dbReference type="PANTHER" id="PTHR10556:SF43">
    <property type="entry name" value="STEROID 5-ALPHA-REDUCTASE DET2"/>
    <property type="match status" value="1"/>
</dbReference>
<dbReference type="EMBL" id="APWK03000044">
    <property type="protein sequence ID" value="PHH53432.1"/>
    <property type="molecule type" value="Genomic_DNA"/>
</dbReference>
<protein>
    <submittedName>
        <fullName evidence="8">Uncharacterized protein C9.08c</fullName>
    </submittedName>
</protein>
<feature type="transmembrane region" description="Helical" evidence="6">
    <location>
        <begin position="129"/>
        <end position="148"/>
    </location>
</feature>
<dbReference type="PROSITE" id="PS50244">
    <property type="entry name" value="S5A_REDUCTASE"/>
    <property type="match status" value="1"/>
</dbReference>
<evidence type="ECO:0000256" key="6">
    <source>
        <dbReference type="SAM" id="Phobius"/>
    </source>
</evidence>
<feature type="domain" description="3-oxo-5-alpha-steroid 4-dehydrogenase C-terminal" evidence="7">
    <location>
        <begin position="125"/>
        <end position="295"/>
    </location>
</feature>
<comment type="similarity">
    <text evidence="2">Belongs to the steroid 5-alpha reductase family.</text>
</comment>
<feature type="transmembrane region" description="Helical" evidence="6">
    <location>
        <begin position="25"/>
        <end position="48"/>
    </location>
</feature>
<dbReference type="InterPro" id="IPR039357">
    <property type="entry name" value="SRD5A/TECR"/>
</dbReference>
<comment type="subcellular location">
    <subcellularLocation>
        <location evidence="1">Membrane</location>
        <topology evidence="1">Multi-pass membrane protein</topology>
    </subcellularLocation>
</comment>
<feature type="transmembrane region" description="Helical" evidence="6">
    <location>
        <begin position="99"/>
        <end position="117"/>
    </location>
</feature>
<evidence type="ECO:0000313" key="9">
    <source>
        <dbReference type="Proteomes" id="UP000222788"/>
    </source>
</evidence>
<dbReference type="AlphaFoldDB" id="A0A2C5X6E5"/>
<evidence type="ECO:0000313" key="8">
    <source>
        <dbReference type="EMBL" id="PHH53432.1"/>
    </source>
</evidence>
<keyword evidence="3 6" id="KW-0812">Transmembrane</keyword>
<evidence type="ECO:0000256" key="3">
    <source>
        <dbReference type="ARBA" id="ARBA00022692"/>
    </source>
</evidence>
<organism evidence="8 9">
    <name type="scientific">Ceratocystis fimbriata CBS 114723</name>
    <dbReference type="NCBI Taxonomy" id="1035309"/>
    <lineage>
        <taxon>Eukaryota</taxon>
        <taxon>Fungi</taxon>
        <taxon>Dikarya</taxon>
        <taxon>Ascomycota</taxon>
        <taxon>Pezizomycotina</taxon>
        <taxon>Sordariomycetes</taxon>
        <taxon>Hypocreomycetidae</taxon>
        <taxon>Microascales</taxon>
        <taxon>Ceratocystidaceae</taxon>
        <taxon>Ceratocystis</taxon>
    </lineage>
</organism>
<feature type="transmembrane region" description="Helical" evidence="6">
    <location>
        <begin position="60"/>
        <end position="79"/>
    </location>
</feature>
<name>A0A2C5X6E5_9PEZI</name>
<evidence type="ECO:0000256" key="4">
    <source>
        <dbReference type="ARBA" id="ARBA00022989"/>
    </source>
</evidence>
<evidence type="ECO:0000259" key="7">
    <source>
        <dbReference type="Pfam" id="PF02544"/>
    </source>
</evidence>
<reference evidence="8 9" key="2">
    <citation type="journal article" date="2013" name="IMA Fungus">
        <title>IMA Genome-F 1: Ceratocystis fimbriata: Draft nuclear genome sequence for the plant pathogen, Ceratocystis fimbriata.</title>
        <authorList>
            <person name="Wilken P.M."/>
            <person name="Steenkamp E.T."/>
            <person name="Wingfield M.J."/>
            <person name="de Beer Z.W."/>
            <person name="Wingfield B.D."/>
        </authorList>
    </citation>
    <scope>NUCLEOTIDE SEQUENCE [LARGE SCALE GENOMIC DNA]</scope>
    <source>
        <strain evidence="8 9">CBS 114723</strain>
    </source>
</reference>
<dbReference type="Proteomes" id="UP000222788">
    <property type="component" value="Unassembled WGS sequence"/>
</dbReference>
<dbReference type="Pfam" id="PF02544">
    <property type="entry name" value="Steroid_dh"/>
    <property type="match status" value="1"/>
</dbReference>
<gene>
    <name evidence="8" type="primary">SPAC9.08c</name>
    <name evidence="8" type="ORF">CFIMG_001570RA</name>
</gene>
<dbReference type="InterPro" id="IPR001104">
    <property type="entry name" value="3-oxo-5_a-steroid_4-DH_C"/>
</dbReference>
<keyword evidence="9" id="KW-1185">Reference proteome</keyword>
<sequence>MLSADDLVAVVSSEWLPPTRDNWQLISTVFAIVFPVLGMLQFAISWYGMGKTSVNSLLNIPGRWAWLTMEVPGFLSLSYTMTTLPERLGLDDLPWQNKVLGALFIIHYVYRAVLFPFMQPSMSPIHVLIWLNAAFFQVCNGISIGGWLGGYGPTTARDWMPHSWSTAQFVAGIALFYIGLMGNFFHDEELREIRRAERRKRERINSSGGRQLAEKDVDVHKHYRVPEAMLFKWILYPHYLCEWIEWLGFWIAAGFGCAPARSFLVNEVMAMFPRAWNGRKWYENEFGEEKIRRKWTILPGLC</sequence>
<proteinExistence type="inferred from homology"/>
<feature type="transmembrane region" description="Helical" evidence="6">
    <location>
        <begin position="168"/>
        <end position="185"/>
    </location>
</feature>
<dbReference type="InterPro" id="IPR016636">
    <property type="entry name" value="3-oxo-5-alpha-steroid_4-DH"/>
</dbReference>
<evidence type="ECO:0000256" key="1">
    <source>
        <dbReference type="ARBA" id="ARBA00004141"/>
    </source>
</evidence>